<evidence type="ECO:0000313" key="2">
    <source>
        <dbReference type="EMBL" id="ODQ65428.1"/>
    </source>
</evidence>
<name>A0A1E3PJ98_9ASCO</name>
<feature type="transmembrane region" description="Helical" evidence="1">
    <location>
        <begin position="31"/>
        <end position="49"/>
    </location>
</feature>
<organism evidence="2 3">
    <name type="scientific">Nadsonia fulvescens var. elongata DSM 6958</name>
    <dbReference type="NCBI Taxonomy" id="857566"/>
    <lineage>
        <taxon>Eukaryota</taxon>
        <taxon>Fungi</taxon>
        <taxon>Dikarya</taxon>
        <taxon>Ascomycota</taxon>
        <taxon>Saccharomycotina</taxon>
        <taxon>Dipodascomycetes</taxon>
        <taxon>Dipodascales</taxon>
        <taxon>Dipodascales incertae sedis</taxon>
        <taxon>Nadsonia</taxon>
    </lineage>
</organism>
<dbReference type="Proteomes" id="UP000095009">
    <property type="component" value="Unassembled WGS sequence"/>
</dbReference>
<keyword evidence="1" id="KW-0812">Transmembrane</keyword>
<proteinExistence type="predicted"/>
<evidence type="ECO:0000313" key="3">
    <source>
        <dbReference type="Proteomes" id="UP000095009"/>
    </source>
</evidence>
<dbReference type="OrthoDB" id="4085183at2759"/>
<dbReference type="EMBL" id="KV454410">
    <property type="protein sequence ID" value="ODQ65428.1"/>
    <property type="molecule type" value="Genomic_DNA"/>
</dbReference>
<keyword evidence="1" id="KW-0472">Membrane</keyword>
<dbReference type="AlphaFoldDB" id="A0A1E3PJ98"/>
<keyword evidence="1" id="KW-1133">Transmembrane helix</keyword>
<accession>A0A1E3PJ98</accession>
<evidence type="ECO:0008006" key="4">
    <source>
        <dbReference type="Google" id="ProtNLM"/>
    </source>
</evidence>
<sequence>MDKLTFPETSQIKFDDNFIFAKNGRISFKKYLLVIYIYFGTWGLMYLLAQTVIKPLYNQLVQSRLYYLNQALTRLRALTQLLSGEPADKSDIESIDEKGGTKPVATEVSPPKVYSPFYITSSPLVDRLNSLSQAMAKLSAVGRNTEVNPTKFGLQELGGYLHQLQYYHNSTATLNDMGNQGFKANQRLRSPTSPTAAEVKTEIRSVKGILLSARNFPGLSR</sequence>
<evidence type="ECO:0000256" key="1">
    <source>
        <dbReference type="SAM" id="Phobius"/>
    </source>
</evidence>
<keyword evidence="3" id="KW-1185">Reference proteome</keyword>
<reference evidence="2 3" key="1">
    <citation type="journal article" date="2016" name="Proc. Natl. Acad. Sci. U.S.A.">
        <title>Comparative genomics of biotechnologically important yeasts.</title>
        <authorList>
            <person name="Riley R."/>
            <person name="Haridas S."/>
            <person name="Wolfe K.H."/>
            <person name="Lopes M.R."/>
            <person name="Hittinger C.T."/>
            <person name="Goeker M."/>
            <person name="Salamov A.A."/>
            <person name="Wisecaver J.H."/>
            <person name="Long T.M."/>
            <person name="Calvey C.H."/>
            <person name="Aerts A.L."/>
            <person name="Barry K.W."/>
            <person name="Choi C."/>
            <person name="Clum A."/>
            <person name="Coughlan A.Y."/>
            <person name="Deshpande S."/>
            <person name="Douglass A.P."/>
            <person name="Hanson S.J."/>
            <person name="Klenk H.-P."/>
            <person name="LaButti K.M."/>
            <person name="Lapidus A."/>
            <person name="Lindquist E.A."/>
            <person name="Lipzen A.M."/>
            <person name="Meier-Kolthoff J.P."/>
            <person name="Ohm R.A."/>
            <person name="Otillar R.P."/>
            <person name="Pangilinan J.L."/>
            <person name="Peng Y."/>
            <person name="Rokas A."/>
            <person name="Rosa C.A."/>
            <person name="Scheuner C."/>
            <person name="Sibirny A.A."/>
            <person name="Slot J.C."/>
            <person name="Stielow J.B."/>
            <person name="Sun H."/>
            <person name="Kurtzman C.P."/>
            <person name="Blackwell M."/>
            <person name="Grigoriev I.V."/>
            <person name="Jeffries T.W."/>
        </authorList>
    </citation>
    <scope>NUCLEOTIDE SEQUENCE [LARGE SCALE GENOMIC DNA]</scope>
    <source>
        <strain evidence="2 3">DSM 6958</strain>
    </source>
</reference>
<gene>
    <name evidence="2" type="ORF">NADFUDRAFT_42701</name>
</gene>
<protein>
    <recommendedName>
        <fullName evidence="4">Peroxin-14</fullName>
    </recommendedName>
</protein>